<dbReference type="Pfam" id="PF00022">
    <property type="entry name" value="Actin"/>
    <property type="match status" value="1"/>
</dbReference>
<dbReference type="FunFam" id="3.90.640.10:FF:000001">
    <property type="entry name" value="Actin, muscle"/>
    <property type="match status" value="1"/>
</dbReference>
<comment type="caution">
    <text evidence="7">The sequence shown here is derived from an EMBL/GenBank/DDBJ whole genome shotgun (WGS) entry which is preliminary data.</text>
</comment>
<proteinExistence type="inferred from homology"/>
<keyword evidence="8" id="KW-1185">Reference proteome</keyword>
<comment type="catalytic activity">
    <reaction evidence="5">
        <text>ATP + H2O = ADP + phosphate + H(+)</text>
        <dbReference type="Rhea" id="RHEA:13065"/>
        <dbReference type="ChEBI" id="CHEBI:15377"/>
        <dbReference type="ChEBI" id="CHEBI:15378"/>
        <dbReference type="ChEBI" id="CHEBI:30616"/>
        <dbReference type="ChEBI" id="CHEBI:43474"/>
        <dbReference type="ChEBI" id="CHEBI:456216"/>
    </reaction>
</comment>
<dbReference type="FunFam" id="3.30.420.40:FF:000404">
    <property type="entry name" value="Major actin"/>
    <property type="match status" value="1"/>
</dbReference>
<dbReference type="SMART" id="SM00268">
    <property type="entry name" value="ACTIN"/>
    <property type="match status" value="1"/>
</dbReference>
<dbReference type="AlphaFoldDB" id="A0A1J4MMZ6"/>
<accession>A0A1J4MMZ6</accession>
<evidence type="ECO:0000256" key="2">
    <source>
        <dbReference type="ARBA" id="ARBA00022741"/>
    </source>
</evidence>
<dbReference type="PANTHER" id="PTHR11937">
    <property type="entry name" value="ACTIN"/>
    <property type="match status" value="1"/>
</dbReference>
<dbReference type="PRINTS" id="PR00190">
    <property type="entry name" value="ACTIN"/>
</dbReference>
<organism evidence="7 8">
    <name type="scientific">Cryptosporidium ubiquitum</name>
    <dbReference type="NCBI Taxonomy" id="857276"/>
    <lineage>
        <taxon>Eukaryota</taxon>
        <taxon>Sar</taxon>
        <taxon>Alveolata</taxon>
        <taxon>Apicomplexa</taxon>
        <taxon>Conoidasida</taxon>
        <taxon>Coccidia</taxon>
        <taxon>Eucoccidiorida</taxon>
        <taxon>Eimeriorina</taxon>
        <taxon>Cryptosporidiidae</taxon>
        <taxon>Cryptosporidium</taxon>
    </lineage>
</organism>
<dbReference type="InterPro" id="IPR004001">
    <property type="entry name" value="Actin_CS"/>
</dbReference>
<name>A0A1J4MMZ6_9CRYT</name>
<keyword evidence="4" id="KW-0067">ATP-binding</keyword>
<dbReference type="VEuPathDB" id="CryptoDB:cubi_02087"/>
<reference evidence="7 8" key="1">
    <citation type="submission" date="2016-10" db="EMBL/GenBank/DDBJ databases">
        <title>Reductive evolution of mitochondrial metabolism and differential evolution of invasion-related proteins in Cryptosporidium.</title>
        <authorList>
            <person name="Liu S."/>
            <person name="Roellig D.M."/>
            <person name="Guo Y."/>
            <person name="Li N."/>
            <person name="Frace M.A."/>
            <person name="Tang K."/>
            <person name="Zhang L."/>
            <person name="Feng Y."/>
            <person name="Xiao L."/>
        </authorList>
    </citation>
    <scope>NUCLEOTIDE SEQUENCE [LARGE SCALE GENOMIC DNA]</scope>
    <source>
        <strain evidence="7">39726</strain>
    </source>
</reference>
<dbReference type="Gene3D" id="3.30.420.40">
    <property type="match status" value="2"/>
</dbReference>
<evidence type="ECO:0000256" key="5">
    <source>
        <dbReference type="ARBA" id="ARBA00049360"/>
    </source>
</evidence>
<evidence type="ECO:0000313" key="8">
    <source>
        <dbReference type="Proteomes" id="UP000186176"/>
    </source>
</evidence>
<dbReference type="PROSITE" id="PS01132">
    <property type="entry name" value="ACTINS_ACT_LIKE"/>
    <property type="match status" value="1"/>
</dbReference>
<keyword evidence="3" id="KW-0378">Hydrolase</keyword>
<evidence type="ECO:0000313" key="7">
    <source>
        <dbReference type="EMBL" id="OII75566.1"/>
    </source>
</evidence>
<dbReference type="InterPro" id="IPR020902">
    <property type="entry name" value="Actin/actin-like_CS"/>
</dbReference>
<dbReference type="FunFam" id="3.30.420.40:FF:000291">
    <property type="entry name" value="Actin, alpha skeletal muscle"/>
    <property type="match status" value="1"/>
</dbReference>
<sequence>MSEEETQALVIDNGSGMVKAGIAGDDAPRCVFPSIVGRPKMPGVMVGMDQKDCYVGDEAQSKRGILTLKYPIEHGIVTNWEDMEKIWHHTFYNELRVAPEEHPVLLTEAPMNPKVNRERMTQIMFETFNVPAMYVNIQAVLSLYASGRTTGIVLDSGDGVSHTVPIYEGYALPHAIMRLDLAGRDLTDFLMKILHDRGYSFTTTAEREIVRDIKEKLCYIALDYEEEMKKSQESSELEKTYELPDGHVITVGSERFRCPEALFQPGLLGKEAVGIGETTFQSIMKCDLDIRKDLYANIVLSGGTTMYPGIGERMTKELTTLAPSTMKIKVVAPPERKYSVWIGGSILSSLSTFQQMWITKEEYDESGPSIVHRKCF</sequence>
<evidence type="ECO:0000256" key="1">
    <source>
        <dbReference type="ARBA" id="ARBA00006752"/>
    </source>
</evidence>
<dbReference type="Proteomes" id="UP000186176">
    <property type="component" value="Unassembled WGS sequence"/>
</dbReference>
<dbReference type="GO" id="GO:0005524">
    <property type="term" value="F:ATP binding"/>
    <property type="evidence" value="ECO:0007669"/>
    <property type="project" value="UniProtKB-KW"/>
</dbReference>
<evidence type="ECO:0000256" key="4">
    <source>
        <dbReference type="ARBA" id="ARBA00022840"/>
    </source>
</evidence>
<evidence type="ECO:0000256" key="6">
    <source>
        <dbReference type="RuleBase" id="RU000487"/>
    </source>
</evidence>
<dbReference type="RefSeq" id="XP_028876573.1">
    <property type="nucleotide sequence ID" value="XM_029019099.1"/>
</dbReference>
<evidence type="ECO:0000256" key="3">
    <source>
        <dbReference type="ARBA" id="ARBA00022801"/>
    </source>
</evidence>
<dbReference type="InterPro" id="IPR043129">
    <property type="entry name" value="ATPase_NBD"/>
</dbReference>
<dbReference type="OrthoDB" id="422673at2759"/>
<dbReference type="Gene3D" id="3.90.640.10">
    <property type="entry name" value="Actin, Chain A, domain 4"/>
    <property type="match status" value="1"/>
</dbReference>
<comment type="similarity">
    <text evidence="1 6">Belongs to the actin family.</text>
</comment>
<keyword evidence="2" id="KW-0547">Nucleotide-binding</keyword>
<dbReference type="SUPFAM" id="SSF53067">
    <property type="entry name" value="Actin-like ATPase domain"/>
    <property type="match status" value="2"/>
</dbReference>
<dbReference type="PROSITE" id="PS00432">
    <property type="entry name" value="ACTINS_2"/>
    <property type="match status" value="1"/>
</dbReference>
<dbReference type="GeneID" id="39978878"/>
<dbReference type="FunFam" id="3.30.420.40:FF:000058">
    <property type="entry name" value="Putative actin-related protein 5"/>
    <property type="match status" value="1"/>
</dbReference>
<dbReference type="GO" id="GO:0016787">
    <property type="term" value="F:hydrolase activity"/>
    <property type="evidence" value="ECO:0007669"/>
    <property type="project" value="UniProtKB-KW"/>
</dbReference>
<dbReference type="InterPro" id="IPR004000">
    <property type="entry name" value="Actin"/>
</dbReference>
<dbReference type="PROSITE" id="PS00406">
    <property type="entry name" value="ACTINS_1"/>
    <property type="match status" value="1"/>
</dbReference>
<gene>
    <name evidence="7" type="ORF">cubi_02087</name>
</gene>
<dbReference type="CDD" id="cd10224">
    <property type="entry name" value="ASKHA_NBD_actin"/>
    <property type="match status" value="1"/>
</dbReference>
<dbReference type="EMBL" id="LRBP01000001">
    <property type="protein sequence ID" value="OII75566.1"/>
    <property type="molecule type" value="Genomic_DNA"/>
</dbReference>
<protein>
    <submittedName>
        <fullName evidence="7">Actin</fullName>
    </submittedName>
</protein>